<comment type="caution">
    <text evidence="1">The sequence shown here is derived from an EMBL/GenBank/DDBJ whole genome shotgun (WGS) entry which is preliminary data.</text>
</comment>
<dbReference type="AlphaFoldDB" id="A0A9P5ZMC6"/>
<gene>
    <name evidence="1" type="ORF">BDN71DRAFT_1457428</name>
</gene>
<proteinExistence type="predicted"/>
<sequence>MDPLLFAPVPSICAFVAEWASTPTLARSPSLICSNQRTSKPPADPIPSPAANEERGAGVCARICAGACACGVAVSAAPIPRLRFVRLLHFASFCVSFSVFVFRLSFASLPPVLSFCAGARILLLSSLDALTWWTCDCGHRAGIKG</sequence>
<protein>
    <submittedName>
        <fullName evidence="1">Uncharacterized protein</fullName>
    </submittedName>
</protein>
<organism evidence="1 2">
    <name type="scientific">Pleurotus eryngii</name>
    <name type="common">Boletus of the steppes</name>
    <dbReference type="NCBI Taxonomy" id="5323"/>
    <lineage>
        <taxon>Eukaryota</taxon>
        <taxon>Fungi</taxon>
        <taxon>Dikarya</taxon>
        <taxon>Basidiomycota</taxon>
        <taxon>Agaricomycotina</taxon>
        <taxon>Agaricomycetes</taxon>
        <taxon>Agaricomycetidae</taxon>
        <taxon>Agaricales</taxon>
        <taxon>Pleurotineae</taxon>
        <taxon>Pleurotaceae</taxon>
        <taxon>Pleurotus</taxon>
    </lineage>
</organism>
<dbReference type="Proteomes" id="UP000807025">
    <property type="component" value="Unassembled WGS sequence"/>
</dbReference>
<reference evidence="1" key="1">
    <citation type="submission" date="2020-11" db="EMBL/GenBank/DDBJ databases">
        <authorList>
            <consortium name="DOE Joint Genome Institute"/>
            <person name="Ahrendt S."/>
            <person name="Riley R."/>
            <person name="Andreopoulos W."/>
            <person name="Labutti K."/>
            <person name="Pangilinan J."/>
            <person name="Ruiz-Duenas F.J."/>
            <person name="Barrasa J.M."/>
            <person name="Sanchez-Garcia M."/>
            <person name="Camarero S."/>
            <person name="Miyauchi S."/>
            <person name="Serrano A."/>
            <person name="Linde D."/>
            <person name="Babiker R."/>
            <person name="Drula E."/>
            <person name="Ayuso-Fernandez I."/>
            <person name="Pacheco R."/>
            <person name="Padilla G."/>
            <person name="Ferreira P."/>
            <person name="Barriuso J."/>
            <person name="Kellner H."/>
            <person name="Castanera R."/>
            <person name="Alfaro M."/>
            <person name="Ramirez L."/>
            <person name="Pisabarro A.G."/>
            <person name="Kuo A."/>
            <person name="Tritt A."/>
            <person name="Lipzen A."/>
            <person name="He G."/>
            <person name="Yan M."/>
            <person name="Ng V."/>
            <person name="Cullen D."/>
            <person name="Martin F."/>
            <person name="Rosso M.-N."/>
            <person name="Henrissat B."/>
            <person name="Hibbett D."/>
            <person name="Martinez A.T."/>
            <person name="Grigoriev I.V."/>
        </authorList>
    </citation>
    <scope>NUCLEOTIDE SEQUENCE</scope>
    <source>
        <strain evidence="1">ATCC 90797</strain>
    </source>
</reference>
<evidence type="ECO:0000313" key="1">
    <source>
        <dbReference type="EMBL" id="KAF9488431.1"/>
    </source>
</evidence>
<keyword evidence="2" id="KW-1185">Reference proteome</keyword>
<dbReference type="EMBL" id="MU154714">
    <property type="protein sequence ID" value="KAF9488431.1"/>
    <property type="molecule type" value="Genomic_DNA"/>
</dbReference>
<evidence type="ECO:0000313" key="2">
    <source>
        <dbReference type="Proteomes" id="UP000807025"/>
    </source>
</evidence>
<name>A0A9P5ZMC6_PLEER</name>
<accession>A0A9P5ZMC6</accession>